<keyword evidence="1" id="KW-0812">Transmembrane</keyword>
<feature type="transmembrane region" description="Helical" evidence="1">
    <location>
        <begin position="102"/>
        <end position="120"/>
    </location>
</feature>
<organism evidence="2 3">
    <name type="scientific">Myceligenerans pegani</name>
    <dbReference type="NCBI Taxonomy" id="2776917"/>
    <lineage>
        <taxon>Bacteria</taxon>
        <taxon>Bacillati</taxon>
        <taxon>Actinomycetota</taxon>
        <taxon>Actinomycetes</taxon>
        <taxon>Micrococcales</taxon>
        <taxon>Promicromonosporaceae</taxon>
        <taxon>Myceligenerans</taxon>
    </lineage>
</organism>
<name>A0ABR9MW54_9MICO</name>
<feature type="transmembrane region" description="Helical" evidence="1">
    <location>
        <begin position="395"/>
        <end position="412"/>
    </location>
</feature>
<evidence type="ECO:0000313" key="2">
    <source>
        <dbReference type="EMBL" id="MBE1875226.1"/>
    </source>
</evidence>
<keyword evidence="3" id="KW-1185">Reference proteome</keyword>
<feature type="transmembrane region" description="Helical" evidence="1">
    <location>
        <begin position="21"/>
        <end position="40"/>
    </location>
</feature>
<keyword evidence="1" id="KW-0472">Membrane</keyword>
<feature type="transmembrane region" description="Helical" evidence="1">
    <location>
        <begin position="190"/>
        <end position="223"/>
    </location>
</feature>
<feature type="transmembrane region" description="Helical" evidence="1">
    <location>
        <begin position="348"/>
        <end position="365"/>
    </location>
</feature>
<reference evidence="2 3" key="1">
    <citation type="submission" date="2020-10" db="EMBL/GenBank/DDBJ databases">
        <title>Myceligenerans pegani sp. nov., an endophytic actinomycete isolated from Peganum harmala L. in Xinjiang, China.</title>
        <authorList>
            <person name="Xin L."/>
        </authorList>
    </citation>
    <scope>NUCLEOTIDE SEQUENCE [LARGE SCALE GENOMIC DNA]</scope>
    <source>
        <strain evidence="2 3">TRM65318</strain>
    </source>
</reference>
<evidence type="ECO:0000256" key="1">
    <source>
        <dbReference type="SAM" id="Phobius"/>
    </source>
</evidence>
<feature type="transmembrane region" description="Helical" evidence="1">
    <location>
        <begin position="132"/>
        <end position="155"/>
    </location>
</feature>
<comment type="caution">
    <text evidence="2">The sequence shown here is derived from an EMBL/GenBank/DDBJ whole genome shotgun (WGS) entry which is preliminary data.</text>
</comment>
<gene>
    <name evidence="2" type="ORF">IHE71_05810</name>
</gene>
<keyword evidence="1" id="KW-1133">Transmembrane helix</keyword>
<feature type="transmembrane region" description="Helical" evidence="1">
    <location>
        <begin position="235"/>
        <end position="257"/>
    </location>
</feature>
<feature type="transmembrane region" description="Helical" evidence="1">
    <location>
        <begin position="73"/>
        <end position="96"/>
    </location>
</feature>
<dbReference type="Proteomes" id="UP000625527">
    <property type="component" value="Unassembled WGS sequence"/>
</dbReference>
<evidence type="ECO:0000313" key="3">
    <source>
        <dbReference type="Proteomes" id="UP000625527"/>
    </source>
</evidence>
<accession>A0ABR9MW54</accession>
<sequence length="423" mass="45091">MTLVAPPTKEIAGEPDISPRAGKLIVASTVVMIVGMLLGMKLTGRFAVSNVAQITGTLLLFMALPRLLRPKDLVLVGLGLASVAIAAVAAALRYGYTASPFHAGYFLLATIYLVGIYRACRERSAGPAFAEGIRRAVPVSLVVLLAAYALEIAQGVRFPTLGFDDKSHGSVAACFLAFAALRFGRGPHRIVVAVALFGIALITPSRLPYTFAPFFLLALFLAYREVRGGARAAWQVYLSHLVLATAFAAPAAVALLAGDRFSAGLERVLADDGAAVASTESHLDLLLAGAELKTENLWNVLFGITPGGFAGVLYNSDVDLRLYRLPFAAIAEGTAPMHSSLGSILLEFPLWVAVGFVVLAVHAFVRLLRRREFVFASFFVALMAATTFYSSHNELFFVMCLATVLVLAYSPGRDLRRQASPAG</sequence>
<dbReference type="EMBL" id="JADAQT010000058">
    <property type="protein sequence ID" value="MBE1875226.1"/>
    <property type="molecule type" value="Genomic_DNA"/>
</dbReference>
<feature type="transmembrane region" description="Helical" evidence="1">
    <location>
        <begin position="372"/>
        <end position="389"/>
    </location>
</feature>
<proteinExistence type="predicted"/>
<dbReference type="RefSeq" id="WP_192861786.1">
    <property type="nucleotide sequence ID" value="NZ_JADAQT010000058.1"/>
</dbReference>
<protein>
    <submittedName>
        <fullName evidence="2">Uncharacterized protein</fullName>
    </submittedName>
</protein>
<feature type="transmembrane region" description="Helical" evidence="1">
    <location>
        <begin position="46"/>
        <end position="64"/>
    </location>
</feature>